<dbReference type="InterPro" id="IPR045864">
    <property type="entry name" value="aa-tRNA-synth_II/BPL/LPL"/>
</dbReference>
<accession>A0A0J6E1Z8</accession>
<dbReference type="InterPro" id="IPR004408">
    <property type="entry name" value="Biotin_CoA_COase_ligase"/>
</dbReference>
<dbReference type="AlphaFoldDB" id="A0A0J6E1Z8"/>
<dbReference type="PROSITE" id="PS51733">
    <property type="entry name" value="BPL_LPL_CATALYTIC"/>
    <property type="match status" value="1"/>
</dbReference>
<name>A0A0J6E1Z8_9BACI</name>
<reference evidence="11" key="2">
    <citation type="submission" date="2015-10" db="EMBL/GenBank/DDBJ databases">
        <authorList>
            <person name="Gilbert D.G."/>
        </authorList>
    </citation>
    <scope>NUCLEOTIDE SEQUENCE</scope>
    <source>
        <strain evidence="11">GO-13</strain>
    </source>
</reference>
<keyword evidence="14" id="KW-1185">Reference proteome</keyword>
<dbReference type="GO" id="GO:0016740">
    <property type="term" value="F:transferase activity"/>
    <property type="evidence" value="ECO:0007669"/>
    <property type="project" value="UniProtKB-ARBA"/>
</dbReference>
<comment type="caution">
    <text evidence="11">The sequence shown here is derived from an EMBL/GenBank/DDBJ whole genome shotgun (WGS) entry which is preliminary data.</text>
</comment>
<dbReference type="Gene3D" id="1.10.10.10">
    <property type="entry name" value="Winged helix-like DNA-binding domain superfamily/Winged helix DNA-binding domain"/>
    <property type="match status" value="1"/>
</dbReference>
<gene>
    <name evidence="9" type="primary">birA</name>
    <name evidence="11" type="ORF">AB447_210140</name>
    <name evidence="12" type="ORF">P8828_07285</name>
</gene>
<dbReference type="SUPFAM" id="SSF55681">
    <property type="entry name" value="Class II aaRS and biotin synthetases"/>
    <property type="match status" value="1"/>
</dbReference>
<dbReference type="NCBIfam" id="TIGR00122">
    <property type="entry name" value="birA_repr_reg"/>
    <property type="match status" value="1"/>
</dbReference>
<dbReference type="PATRIC" id="fig|1664069.3.peg.1647"/>
<dbReference type="InterPro" id="IPR004409">
    <property type="entry name" value="Biotin_operon_repress_HTH"/>
</dbReference>
<dbReference type="EMBL" id="JARRTL010000008">
    <property type="protein sequence ID" value="MEC0484652.1"/>
    <property type="molecule type" value="Genomic_DNA"/>
</dbReference>
<comment type="function">
    <text evidence="9">Acts both as a biotin--[acetyl-CoA-carboxylase] ligase and a repressor.</text>
</comment>
<evidence type="ECO:0000256" key="8">
    <source>
        <dbReference type="ARBA" id="ARBA00023267"/>
    </source>
</evidence>
<evidence type="ECO:0000313" key="13">
    <source>
        <dbReference type="Proteomes" id="UP000036168"/>
    </source>
</evidence>
<keyword evidence="3 9" id="KW-0547">Nucleotide-binding</keyword>
<dbReference type="Pfam" id="PF08279">
    <property type="entry name" value="HTH_11"/>
    <property type="match status" value="1"/>
</dbReference>
<keyword evidence="7 9" id="KW-0804">Transcription</keyword>
<keyword evidence="4 9" id="KW-0067">ATP-binding</keyword>
<feature type="DNA-binding region" description="H-T-H motif" evidence="9">
    <location>
        <begin position="23"/>
        <end position="42"/>
    </location>
</feature>
<dbReference type="GO" id="GO:0006355">
    <property type="term" value="P:regulation of DNA-templated transcription"/>
    <property type="evidence" value="ECO:0007669"/>
    <property type="project" value="UniProtKB-UniRule"/>
</dbReference>
<feature type="binding site" evidence="9">
    <location>
        <position position="118"/>
    </location>
    <ligand>
        <name>biotin</name>
        <dbReference type="ChEBI" id="CHEBI:57586"/>
    </ligand>
</feature>
<dbReference type="InterPro" id="IPR004143">
    <property type="entry name" value="BPL_LPL_catalytic"/>
</dbReference>
<dbReference type="PANTHER" id="PTHR12835:SF5">
    <property type="entry name" value="BIOTIN--PROTEIN LIGASE"/>
    <property type="match status" value="1"/>
</dbReference>
<dbReference type="Proteomes" id="UP001341297">
    <property type="component" value="Unassembled WGS sequence"/>
</dbReference>
<comment type="caution">
    <text evidence="9">Lacks conserved residue(s) required for the propagation of feature annotation.</text>
</comment>
<keyword evidence="8 9" id="KW-0092">Biotin</keyword>
<evidence type="ECO:0000256" key="9">
    <source>
        <dbReference type="HAMAP-Rule" id="MF_00978"/>
    </source>
</evidence>
<evidence type="ECO:0000313" key="14">
    <source>
        <dbReference type="Proteomes" id="UP001341297"/>
    </source>
</evidence>
<dbReference type="PANTHER" id="PTHR12835">
    <property type="entry name" value="BIOTIN PROTEIN LIGASE"/>
    <property type="match status" value="1"/>
</dbReference>
<proteinExistence type="inferred from homology"/>
<dbReference type="Pfam" id="PF03099">
    <property type="entry name" value="BPL_LplA_LipB"/>
    <property type="match status" value="1"/>
</dbReference>
<dbReference type="InterPro" id="IPR013196">
    <property type="entry name" value="HTH_11"/>
</dbReference>
<evidence type="ECO:0000259" key="10">
    <source>
        <dbReference type="PROSITE" id="PS51733"/>
    </source>
</evidence>
<protein>
    <recommendedName>
        <fullName evidence="9">Bifunctional ligase/repressor BirA</fullName>
    </recommendedName>
    <alternativeName>
        <fullName evidence="9">Biotin--[acetyl-CoA-carboxylase] ligase</fullName>
        <ecNumber evidence="9">6.3.4.15</ecNumber>
    </alternativeName>
    <alternativeName>
        <fullName evidence="9">Biotin--protein ligase</fullName>
    </alternativeName>
    <alternativeName>
        <fullName evidence="9">Biotin-[acetyl-CoA carboxylase] synthetase</fullName>
    </alternativeName>
</protein>
<keyword evidence="2 9" id="KW-0436">Ligase</keyword>
<dbReference type="Gene3D" id="3.30.930.10">
    <property type="entry name" value="Bira Bifunctional Protein, Domain 2"/>
    <property type="match status" value="1"/>
</dbReference>
<evidence type="ECO:0000256" key="2">
    <source>
        <dbReference type="ARBA" id="ARBA00022598"/>
    </source>
</evidence>
<comment type="catalytic activity">
    <reaction evidence="9">
        <text>biotin + L-lysyl-[protein] + ATP = N(6)-biotinyl-L-lysyl-[protein] + AMP + diphosphate + H(+)</text>
        <dbReference type="Rhea" id="RHEA:11756"/>
        <dbReference type="Rhea" id="RHEA-COMP:9752"/>
        <dbReference type="Rhea" id="RHEA-COMP:10505"/>
        <dbReference type="ChEBI" id="CHEBI:15378"/>
        <dbReference type="ChEBI" id="CHEBI:29969"/>
        <dbReference type="ChEBI" id="CHEBI:30616"/>
        <dbReference type="ChEBI" id="CHEBI:33019"/>
        <dbReference type="ChEBI" id="CHEBI:57586"/>
        <dbReference type="ChEBI" id="CHEBI:83144"/>
        <dbReference type="ChEBI" id="CHEBI:456215"/>
        <dbReference type="EC" id="6.3.4.15"/>
    </reaction>
</comment>
<dbReference type="InterPro" id="IPR036390">
    <property type="entry name" value="WH_DNA-bd_sf"/>
</dbReference>
<dbReference type="EMBL" id="LECW02000004">
    <property type="protein sequence ID" value="KRT94891.1"/>
    <property type="molecule type" value="Genomic_DNA"/>
</dbReference>
<evidence type="ECO:0000313" key="12">
    <source>
        <dbReference type="EMBL" id="MEC0484652.1"/>
    </source>
</evidence>
<evidence type="ECO:0000256" key="6">
    <source>
        <dbReference type="ARBA" id="ARBA00023125"/>
    </source>
</evidence>
<reference evidence="11 13" key="1">
    <citation type="journal article" date="2015" name="Int. J. Syst. Evol. Microbiol.">
        <title>Bacillus glycinifermentans sp. nov., isolated from fermented soybean paste.</title>
        <authorList>
            <person name="Kim S.J."/>
            <person name="Dunlap C.A."/>
            <person name="Kwon S.W."/>
            <person name="Rooney A.P."/>
        </authorList>
    </citation>
    <scope>NUCLEOTIDE SEQUENCE [LARGE SCALE GENOMIC DNA]</scope>
    <source>
        <strain evidence="11 13">GO-13</strain>
    </source>
</reference>
<dbReference type="GO" id="GO:0009249">
    <property type="term" value="P:protein lipoylation"/>
    <property type="evidence" value="ECO:0007669"/>
    <property type="project" value="UniProtKB-ARBA"/>
</dbReference>
<feature type="domain" description="BPL/LPL catalytic" evidence="10">
    <location>
        <begin position="71"/>
        <end position="262"/>
    </location>
</feature>
<dbReference type="CDD" id="cd16442">
    <property type="entry name" value="BPL"/>
    <property type="match status" value="1"/>
</dbReference>
<dbReference type="SUPFAM" id="SSF50037">
    <property type="entry name" value="C-terminal domain of transcriptional repressors"/>
    <property type="match status" value="1"/>
</dbReference>
<evidence type="ECO:0000256" key="3">
    <source>
        <dbReference type="ARBA" id="ARBA00022741"/>
    </source>
</evidence>
<dbReference type="Proteomes" id="UP000036168">
    <property type="component" value="Unassembled WGS sequence"/>
</dbReference>
<accession>A0A0J6ELL1</accession>
<dbReference type="GO" id="GO:0005524">
    <property type="term" value="F:ATP binding"/>
    <property type="evidence" value="ECO:0007669"/>
    <property type="project" value="UniProtKB-UniRule"/>
</dbReference>
<dbReference type="SUPFAM" id="SSF46785">
    <property type="entry name" value="Winged helix' DNA-binding domain"/>
    <property type="match status" value="1"/>
</dbReference>
<keyword evidence="6 9" id="KW-0238">DNA-binding</keyword>
<evidence type="ECO:0000256" key="5">
    <source>
        <dbReference type="ARBA" id="ARBA00023015"/>
    </source>
</evidence>
<organism evidence="11 13">
    <name type="scientific">Bacillus glycinifermentans</name>
    <dbReference type="NCBI Taxonomy" id="1664069"/>
    <lineage>
        <taxon>Bacteria</taxon>
        <taxon>Bacillati</taxon>
        <taxon>Bacillota</taxon>
        <taxon>Bacilli</taxon>
        <taxon>Bacillales</taxon>
        <taxon>Bacillaceae</taxon>
        <taxon>Bacillus</taxon>
    </lineage>
</organism>
<dbReference type="STRING" id="1664069.BGLY_2653"/>
<dbReference type="InterPro" id="IPR008988">
    <property type="entry name" value="Transcriptional_repressor_C"/>
</dbReference>
<feature type="binding site" evidence="9">
    <location>
        <position position="189"/>
    </location>
    <ligand>
        <name>biotin</name>
        <dbReference type="ChEBI" id="CHEBI:57586"/>
    </ligand>
</feature>
<dbReference type="EC" id="6.3.4.15" evidence="9"/>
<dbReference type="InterPro" id="IPR003142">
    <property type="entry name" value="BPL_C"/>
</dbReference>
<dbReference type="Gene3D" id="2.30.30.100">
    <property type="match status" value="1"/>
</dbReference>
<dbReference type="GO" id="GO:0003677">
    <property type="term" value="F:DNA binding"/>
    <property type="evidence" value="ECO:0007669"/>
    <property type="project" value="UniProtKB-UniRule"/>
</dbReference>
<comment type="similarity">
    <text evidence="9">Belongs to the biotin--protein ligase family.</text>
</comment>
<dbReference type="Pfam" id="PF02237">
    <property type="entry name" value="BPL_C"/>
    <property type="match status" value="1"/>
</dbReference>
<evidence type="ECO:0000256" key="1">
    <source>
        <dbReference type="ARBA" id="ARBA00022491"/>
    </source>
</evidence>
<dbReference type="HAMAP" id="MF_00978">
    <property type="entry name" value="Bifunct_BirA"/>
    <property type="match status" value="1"/>
</dbReference>
<reference evidence="12 14" key="3">
    <citation type="submission" date="2023-03" db="EMBL/GenBank/DDBJ databases">
        <title>Agriculturally important microbes genome sequencing.</title>
        <authorList>
            <person name="Dunlap C."/>
        </authorList>
    </citation>
    <scope>NUCLEOTIDE SEQUENCE [LARGE SCALE GENOMIC DNA]</scope>
    <source>
        <strain evidence="12 14">CBP-3203</strain>
    </source>
</reference>
<evidence type="ECO:0000256" key="4">
    <source>
        <dbReference type="ARBA" id="ARBA00022840"/>
    </source>
</evidence>
<dbReference type="NCBIfam" id="TIGR00121">
    <property type="entry name" value="birA_ligase"/>
    <property type="match status" value="1"/>
</dbReference>
<dbReference type="GO" id="GO:0005737">
    <property type="term" value="C:cytoplasm"/>
    <property type="evidence" value="ECO:0007669"/>
    <property type="project" value="TreeGrafter"/>
</dbReference>
<keyword evidence="5 9" id="KW-0805">Transcription regulation</keyword>
<dbReference type="InterPro" id="IPR030855">
    <property type="entry name" value="Bifunct_BirA"/>
</dbReference>
<dbReference type="InterPro" id="IPR036388">
    <property type="entry name" value="WH-like_DNA-bd_sf"/>
</dbReference>
<sequence>MQSNLRKKLIQLFTEADGEFISGQKISEELGCSRTAVWKHIEELRKSGYELEAVRKLGYKMKKKPDKITENEIRLGLKTEKMGQTIYFQDVVSSTQKIAHELANNGAPEGTIVVADKQTEGRGRMSRAWHSPEGNGIWMSLILRPEIPVQKTPQLTLLTAVAIVQAIEEQTGIAAEIKWPNDILINGKKTVGILTELQAEADQVHSVIVGTGINVNQLADDFPNELKETATSLRLASGEKIDRAALIQTILLTFEKRYRDYITHGFRPIKLLWESYALTLYRELTARTLSGTFRGKALGIDDEGVLLLETSDGIKKIYSADIEISPS</sequence>
<evidence type="ECO:0000313" key="11">
    <source>
        <dbReference type="EMBL" id="KRT94891.1"/>
    </source>
</evidence>
<evidence type="ECO:0000256" key="7">
    <source>
        <dbReference type="ARBA" id="ARBA00023163"/>
    </source>
</evidence>
<dbReference type="GO" id="GO:0004077">
    <property type="term" value="F:biotin--[biotin carboxyl-carrier protein] ligase activity"/>
    <property type="evidence" value="ECO:0007669"/>
    <property type="project" value="UniProtKB-UniRule"/>
</dbReference>
<dbReference type="RefSeq" id="WP_048356443.1">
    <property type="nucleotide sequence ID" value="NZ_CP023481.1"/>
</dbReference>
<dbReference type="OrthoDB" id="9807064at2"/>
<feature type="binding site" evidence="9">
    <location>
        <begin position="122"/>
        <end position="124"/>
    </location>
    <ligand>
        <name>biotin</name>
        <dbReference type="ChEBI" id="CHEBI:57586"/>
    </ligand>
</feature>
<keyword evidence="1 9" id="KW-0678">Repressor</keyword>